<evidence type="ECO:0000256" key="10">
    <source>
        <dbReference type="RuleBase" id="RU366018"/>
    </source>
</evidence>
<evidence type="ECO:0000256" key="9">
    <source>
        <dbReference type="PROSITE-ProRule" id="PRU00508"/>
    </source>
</evidence>
<protein>
    <recommendedName>
        <fullName evidence="10">E3 ubiquitin-protein ligase</fullName>
        <ecNumber evidence="10">2.3.2.27</ecNumber>
    </recommendedName>
</protein>
<evidence type="ECO:0000313" key="13">
    <source>
        <dbReference type="EMBL" id="RHZ19678.1"/>
    </source>
</evidence>
<evidence type="ECO:0000256" key="7">
    <source>
        <dbReference type="ARBA" id="ARBA00022833"/>
    </source>
</evidence>
<dbReference type="Pfam" id="PF02207">
    <property type="entry name" value="zf-UBR"/>
    <property type="match status" value="1"/>
</dbReference>
<name>A0A418EVG5_APHAT</name>
<feature type="non-terminal residue" evidence="13">
    <location>
        <position position="247"/>
    </location>
</feature>
<dbReference type="SMART" id="SM00396">
    <property type="entry name" value="ZnF_UBR1"/>
    <property type="match status" value="1"/>
</dbReference>
<keyword evidence="5 10" id="KW-0863">Zinc-finger</keyword>
<evidence type="ECO:0000256" key="8">
    <source>
        <dbReference type="ARBA" id="ARBA00046341"/>
    </source>
</evidence>
<dbReference type="UniPathway" id="UPA00143"/>
<comment type="catalytic activity">
    <reaction evidence="1 10">
        <text>S-ubiquitinyl-[E2 ubiquitin-conjugating enzyme]-L-cysteine + [acceptor protein]-L-lysine = [E2 ubiquitin-conjugating enzyme]-L-cysteine + N(6)-ubiquitinyl-[acceptor protein]-L-lysine.</text>
        <dbReference type="EC" id="2.3.2.27"/>
    </reaction>
</comment>
<dbReference type="Proteomes" id="UP000286510">
    <property type="component" value="Unassembled WGS sequence"/>
</dbReference>
<gene>
    <name evidence="13" type="ORF">DYB26_014339</name>
</gene>
<dbReference type="GO" id="GO:0071596">
    <property type="term" value="P:ubiquitin-dependent protein catabolic process via the N-end rule pathway"/>
    <property type="evidence" value="ECO:0007669"/>
    <property type="project" value="UniProtKB-UniRule"/>
</dbReference>
<evidence type="ECO:0000256" key="4">
    <source>
        <dbReference type="ARBA" id="ARBA00022723"/>
    </source>
</evidence>
<dbReference type="AlphaFoldDB" id="A0A418EVG5"/>
<keyword evidence="6 10" id="KW-0833">Ubl conjugation pathway</keyword>
<dbReference type="PANTHER" id="PTHR21497">
    <property type="entry name" value="UBIQUITIN LIGASE E3 ALPHA-RELATED"/>
    <property type="match status" value="1"/>
</dbReference>
<feature type="domain" description="UBR-type" evidence="12">
    <location>
        <begin position="93"/>
        <end position="164"/>
    </location>
</feature>
<dbReference type="EMBL" id="QUTF01013103">
    <property type="protein sequence ID" value="RHZ19678.1"/>
    <property type="molecule type" value="Genomic_DNA"/>
</dbReference>
<evidence type="ECO:0000313" key="14">
    <source>
        <dbReference type="Proteomes" id="UP000286510"/>
    </source>
</evidence>
<comment type="similarity">
    <text evidence="8 10">Belongs to the E3 ubiquitin-protein ligase UBR1-like family.</text>
</comment>
<keyword evidence="4 10" id="KW-0479">Metal-binding</keyword>
<dbReference type="PROSITE" id="PS51157">
    <property type="entry name" value="ZF_UBR"/>
    <property type="match status" value="1"/>
</dbReference>
<dbReference type="PANTHER" id="PTHR21497:SF24">
    <property type="entry name" value="E3 UBIQUITIN-PROTEIN LIGASE UBR1"/>
    <property type="match status" value="1"/>
</dbReference>
<evidence type="ECO:0000259" key="12">
    <source>
        <dbReference type="PROSITE" id="PS51157"/>
    </source>
</evidence>
<feature type="compositionally biased region" description="Polar residues" evidence="11">
    <location>
        <begin position="231"/>
        <end position="247"/>
    </location>
</feature>
<dbReference type="EC" id="2.3.2.27" evidence="10"/>
<dbReference type="GO" id="GO:0000151">
    <property type="term" value="C:ubiquitin ligase complex"/>
    <property type="evidence" value="ECO:0007669"/>
    <property type="project" value="TreeGrafter"/>
</dbReference>
<dbReference type="GO" id="GO:0061630">
    <property type="term" value="F:ubiquitin protein ligase activity"/>
    <property type="evidence" value="ECO:0007669"/>
    <property type="project" value="UniProtKB-UniRule"/>
</dbReference>
<evidence type="ECO:0000256" key="11">
    <source>
        <dbReference type="SAM" id="MobiDB-lite"/>
    </source>
</evidence>
<accession>A0A418EVG5</accession>
<dbReference type="Gene3D" id="2.10.110.30">
    <property type="match status" value="1"/>
</dbReference>
<keyword evidence="3 10" id="KW-0808">Transferase</keyword>
<dbReference type="InterPro" id="IPR003126">
    <property type="entry name" value="Znf_UBR"/>
</dbReference>
<feature type="region of interest" description="Disordered" evidence="11">
    <location>
        <begin position="223"/>
        <end position="247"/>
    </location>
</feature>
<feature type="zinc finger region" description="UBR-type" evidence="9">
    <location>
        <begin position="93"/>
        <end position="164"/>
    </location>
</feature>
<proteinExistence type="inferred from homology"/>
<evidence type="ECO:0000256" key="5">
    <source>
        <dbReference type="ARBA" id="ARBA00022771"/>
    </source>
</evidence>
<dbReference type="InterPro" id="IPR039164">
    <property type="entry name" value="UBR1-like"/>
</dbReference>
<organism evidence="13 14">
    <name type="scientific">Aphanomyces astaci</name>
    <name type="common">Crayfish plague agent</name>
    <dbReference type="NCBI Taxonomy" id="112090"/>
    <lineage>
        <taxon>Eukaryota</taxon>
        <taxon>Sar</taxon>
        <taxon>Stramenopiles</taxon>
        <taxon>Oomycota</taxon>
        <taxon>Saprolegniomycetes</taxon>
        <taxon>Saprolegniales</taxon>
        <taxon>Verrucalvaceae</taxon>
        <taxon>Aphanomyces</taxon>
    </lineage>
</organism>
<comment type="pathway">
    <text evidence="2 10">Protein modification; protein ubiquitination.</text>
</comment>
<comment type="function">
    <text evidence="10">Ubiquitin ligase protein which is a component of the N-end rule pathway. Recognizes and binds to proteins bearing specific N-terminal residues that are destabilizing according to the N-end rule, leading to their ubiquitination and subsequent degradation.</text>
</comment>
<dbReference type="GO" id="GO:0008270">
    <property type="term" value="F:zinc ion binding"/>
    <property type="evidence" value="ECO:0007669"/>
    <property type="project" value="UniProtKB-UniRule"/>
</dbReference>
<comment type="caution">
    <text evidence="13">The sequence shown here is derived from an EMBL/GenBank/DDBJ whole genome shotgun (WGS) entry which is preliminary data.</text>
</comment>
<evidence type="ECO:0000256" key="3">
    <source>
        <dbReference type="ARBA" id="ARBA00022679"/>
    </source>
</evidence>
<keyword evidence="7 10" id="KW-0862">Zinc</keyword>
<dbReference type="GO" id="GO:0005737">
    <property type="term" value="C:cytoplasm"/>
    <property type="evidence" value="ECO:0007669"/>
    <property type="project" value="TreeGrafter"/>
</dbReference>
<reference evidence="13 14" key="1">
    <citation type="submission" date="2018-08" db="EMBL/GenBank/DDBJ databases">
        <title>Aphanomyces genome sequencing and annotation.</title>
        <authorList>
            <person name="Minardi D."/>
            <person name="Oidtmann B."/>
            <person name="Van Der Giezen M."/>
            <person name="Studholme D.J."/>
        </authorList>
    </citation>
    <scope>NUCLEOTIDE SEQUENCE [LARGE SCALE GENOMIC DNA]</scope>
    <source>
        <strain evidence="13 14">FDL457</strain>
    </source>
</reference>
<dbReference type="FunFam" id="2.10.110.30:FF:000002">
    <property type="entry name" value="Putative e3 ubiquitin-protein ligase ubr3"/>
    <property type="match status" value="1"/>
</dbReference>
<evidence type="ECO:0000256" key="1">
    <source>
        <dbReference type="ARBA" id="ARBA00000900"/>
    </source>
</evidence>
<dbReference type="CDD" id="cd19673">
    <property type="entry name" value="UBR-box_UBR3"/>
    <property type="match status" value="1"/>
</dbReference>
<sequence>MASWTSPAALGLTVERTLRDASSSGDLLPEGWILQLIEEGHSWDRLPAFIDAMLQAGMRVATSNTFATLPTVDAYLRDLHAQHDRAGTSSRGGVCGYMFKNNDIAWNCRTCQMDDTCVQCQPCFQNSDHTGHEVFFHRTSPGGMCDCGDVEAWKPEGFCKDHTGTSPASASNELLLPPAFDRVVQCILHDFVGFMTNVAQRSINSFDDFKVAEKGEAMKRAHTAKLADKSQPATTTNPAIFHTRISN</sequence>
<evidence type="ECO:0000256" key="2">
    <source>
        <dbReference type="ARBA" id="ARBA00004906"/>
    </source>
</evidence>
<evidence type="ECO:0000256" key="6">
    <source>
        <dbReference type="ARBA" id="ARBA00022786"/>
    </source>
</evidence>
<dbReference type="GO" id="GO:0016567">
    <property type="term" value="P:protein ubiquitination"/>
    <property type="evidence" value="ECO:0007669"/>
    <property type="project" value="UniProtKB-UniRule"/>
</dbReference>